<comment type="caution">
    <text evidence="11">The sequence shown here is derived from an EMBL/GenBank/DDBJ whole genome shotgun (WGS) entry which is preliminary data.</text>
</comment>
<dbReference type="Proteomes" id="UP000188613">
    <property type="component" value="Unassembled WGS sequence"/>
</dbReference>
<sequence>MYDVREWRHVFKLDPNKEIDDELLERVCESNTDAVVVGGSDGVTLENVLDLLVRVRRYPVPCVLEVSSIEMVTPGFDLYFIPTVLNSTDSNWITGLHFEAMKEYGELMNPDELIVEGYCIANPDSKAAILTQAKKELDTEDIAAYARMTGHLLKLPVFYLEYSGMYGDITAVQKTADILRDTNTTFIYGGGIRTAEQAEEIGQYADVIVVGNSIYDMPEEALKTVEAVKNNV</sequence>
<keyword evidence="6 10" id="KW-0594">Phospholipid biosynthesis</keyword>
<evidence type="ECO:0000313" key="11">
    <source>
        <dbReference type="EMBL" id="OMP68016.1"/>
    </source>
</evidence>
<dbReference type="AlphaFoldDB" id="A0A1V2AAI4"/>
<evidence type="ECO:0000256" key="8">
    <source>
        <dbReference type="ARBA" id="ARBA00048318"/>
    </source>
</evidence>
<evidence type="ECO:0000256" key="4">
    <source>
        <dbReference type="ARBA" id="ARBA00022842"/>
    </source>
</evidence>
<dbReference type="InterPro" id="IPR038597">
    <property type="entry name" value="GGGP/HepGP_synthase_sf"/>
</dbReference>
<dbReference type="InterPro" id="IPR039074">
    <property type="entry name" value="GGGP/HepGP_synthase_I"/>
</dbReference>
<dbReference type="EC" id="2.5.1.n9" evidence="9 10"/>
<keyword evidence="7 10" id="KW-1208">Phospholipid metabolism</keyword>
<comment type="pathway">
    <text evidence="10">Membrane lipid metabolism; glycerophospholipid metabolism.</text>
</comment>
<feature type="binding site" evidence="10">
    <location>
        <begin position="159"/>
        <end position="164"/>
    </location>
    <ligand>
        <name>sn-glycerol 1-phosphate</name>
        <dbReference type="ChEBI" id="CHEBI:57685"/>
    </ligand>
</feature>
<name>A0A1V2AAI4_9BACI</name>
<feature type="binding site" evidence="10">
    <location>
        <position position="12"/>
    </location>
    <ligand>
        <name>sn-glycerol 1-phosphate</name>
        <dbReference type="ChEBI" id="CHEBI:57685"/>
    </ligand>
</feature>
<feature type="binding site" evidence="10">
    <location>
        <position position="14"/>
    </location>
    <ligand>
        <name>Mg(2+)</name>
        <dbReference type="ChEBI" id="CHEBI:18420"/>
    </ligand>
</feature>
<keyword evidence="12" id="KW-1185">Reference proteome</keyword>
<keyword evidence="1 10" id="KW-0444">Lipid biosynthesis</keyword>
<feature type="binding site" evidence="10">
    <location>
        <begin position="211"/>
        <end position="212"/>
    </location>
    <ligand>
        <name>sn-glycerol 1-phosphate</name>
        <dbReference type="ChEBI" id="CHEBI:57685"/>
    </ligand>
</feature>
<keyword evidence="2 10" id="KW-0808">Transferase</keyword>
<dbReference type="PANTHER" id="PTHR40029">
    <property type="match status" value="1"/>
</dbReference>
<comment type="subunit">
    <text evidence="10">Homodimer.</text>
</comment>
<dbReference type="STRING" id="1714355.BTO28_03410"/>
<feature type="binding site" evidence="10">
    <location>
        <position position="191"/>
    </location>
    <ligand>
        <name>sn-glycerol 1-phosphate</name>
        <dbReference type="ChEBI" id="CHEBI:57685"/>
    </ligand>
</feature>
<evidence type="ECO:0000256" key="2">
    <source>
        <dbReference type="ARBA" id="ARBA00022679"/>
    </source>
</evidence>
<feature type="binding site" evidence="10">
    <location>
        <position position="40"/>
    </location>
    <ligand>
        <name>Mg(2+)</name>
        <dbReference type="ChEBI" id="CHEBI:18420"/>
    </ligand>
</feature>
<protein>
    <recommendedName>
        <fullName evidence="9 10">Heptaprenylglyceryl phosphate synthase</fullName>
        <shortName evidence="10">HepGP synthase</shortName>
        <ecNumber evidence="9 10">2.5.1.n9</ecNumber>
    </recommendedName>
    <alternativeName>
        <fullName evidence="10">Glycerol-1-phosphate heptaprenyltransferase</fullName>
    </alternativeName>
</protein>
<dbReference type="Gene3D" id="3.20.20.390">
    <property type="entry name" value="FMN-linked oxidoreductases"/>
    <property type="match status" value="1"/>
</dbReference>
<proteinExistence type="inferred from homology"/>
<keyword evidence="5 10" id="KW-0443">Lipid metabolism</keyword>
<evidence type="ECO:0000256" key="6">
    <source>
        <dbReference type="ARBA" id="ARBA00023209"/>
    </source>
</evidence>
<comment type="cofactor">
    <cofactor evidence="10">
        <name>Mg(2+)</name>
        <dbReference type="ChEBI" id="CHEBI:18420"/>
    </cofactor>
</comment>
<dbReference type="UniPathway" id="UPA00940"/>
<evidence type="ECO:0000256" key="9">
    <source>
        <dbReference type="ARBA" id="ARBA00066888"/>
    </source>
</evidence>
<dbReference type="CDD" id="cd02812">
    <property type="entry name" value="PcrB_like"/>
    <property type="match status" value="1"/>
</dbReference>
<comment type="similarity">
    <text evidence="10">Belongs to the GGGP/HepGP synthase family. Group I subfamily.</text>
</comment>
<comment type="caution">
    <text evidence="10">Lacks conserved residue(s) required for the propagation of feature annotation.</text>
</comment>
<comment type="function">
    <text evidence="10">Prenyltransferase that catalyzes in vivo the transfer of the heptaprenyl moiety of heptaprenyl pyrophosphate (HepPP; 35 carbon atoms) to the C3 hydroxyl of sn-glycerol-1-phosphate (G1P), producing heptaprenylglyceryl phosphate (HepGP). This reaction is an ether-bond-formation step in the biosynthesis of archaea-type G1P-based membrane lipids found in Bacillales.</text>
</comment>
<dbReference type="FunFam" id="3.20.20.390:FF:000001">
    <property type="entry name" value="Heptaprenylglyceryl phosphate synthase"/>
    <property type="match status" value="1"/>
</dbReference>
<evidence type="ECO:0000256" key="10">
    <source>
        <dbReference type="HAMAP-Rule" id="MF_00112"/>
    </source>
</evidence>
<dbReference type="SUPFAM" id="SSF51395">
    <property type="entry name" value="FMN-linked oxidoreductases"/>
    <property type="match status" value="1"/>
</dbReference>
<dbReference type="EMBL" id="MSFI01000006">
    <property type="protein sequence ID" value="OMP68016.1"/>
    <property type="molecule type" value="Genomic_DNA"/>
</dbReference>
<dbReference type="InterPro" id="IPR008205">
    <property type="entry name" value="GGGP_HepGP_synthase"/>
</dbReference>
<dbReference type="NCBIfam" id="NF003197">
    <property type="entry name" value="PRK04169.1-1"/>
    <property type="match status" value="1"/>
</dbReference>
<dbReference type="GO" id="GO:0046474">
    <property type="term" value="P:glycerophospholipid biosynthetic process"/>
    <property type="evidence" value="ECO:0007669"/>
    <property type="project" value="UniProtKB-UniRule"/>
</dbReference>
<keyword evidence="3 10" id="KW-0479">Metal-binding</keyword>
<dbReference type="Pfam" id="PF01884">
    <property type="entry name" value="PcrB"/>
    <property type="match status" value="1"/>
</dbReference>
<evidence type="ECO:0000256" key="7">
    <source>
        <dbReference type="ARBA" id="ARBA00023264"/>
    </source>
</evidence>
<dbReference type="GO" id="GO:0000287">
    <property type="term" value="F:magnesium ion binding"/>
    <property type="evidence" value="ECO:0007669"/>
    <property type="project" value="UniProtKB-UniRule"/>
</dbReference>
<dbReference type="OrthoDB" id="2381757at2"/>
<comment type="catalytic activity">
    <reaction evidence="8 10">
        <text>sn-glycerol 1-phosphate + all-trans-heptaprenyl diphosphate = 3-heptaprenyl-sn-glycero-1-phosphate + diphosphate</text>
        <dbReference type="Rhea" id="RHEA:33495"/>
        <dbReference type="ChEBI" id="CHEBI:33019"/>
        <dbReference type="ChEBI" id="CHEBI:57685"/>
        <dbReference type="ChEBI" id="CHEBI:58206"/>
        <dbReference type="ChEBI" id="CHEBI:64781"/>
        <dbReference type="EC" id="2.5.1.n9"/>
    </reaction>
</comment>
<dbReference type="GO" id="GO:0120536">
    <property type="term" value="F:heptaprenylglyceryl phosphate synthase activity"/>
    <property type="evidence" value="ECO:0007669"/>
    <property type="project" value="UniProtKB-ARBA"/>
</dbReference>
<evidence type="ECO:0000256" key="1">
    <source>
        <dbReference type="ARBA" id="ARBA00022516"/>
    </source>
</evidence>
<dbReference type="HAMAP" id="MF_00112">
    <property type="entry name" value="GGGP_HepGP_synthase"/>
    <property type="match status" value="1"/>
</dbReference>
<evidence type="ECO:0000256" key="3">
    <source>
        <dbReference type="ARBA" id="ARBA00022723"/>
    </source>
</evidence>
<accession>A0A1V2AAI4</accession>
<dbReference type="PANTHER" id="PTHR40029:SF2">
    <property type="entry name" value="HEPTAPRENYLGLYCERYL PHOSPHATE SYNTHASE"/>
    <property type="match status" value="1"/>
</dbReference>
<dbReference type="RefSeq" id="WP_076764055.1">
    <property type="nucleotide sequence ID" value="NZ_MSFI01000006.1"/>
</dbReference>
<organism evidence="11 12">
    <name type="scientific">Domibacillus epiphyticus</name>
    <dbReference type="NCBI Taxonomy" id="1714355"/>
    <lineage>
        <taxon>Bacteria</taxon>
        <taxon>Bacillati</taxon>
        <taxon>Bacillota</taxon>
        <taxon>Bacilli</taxon>
        <taxon>Bacillales</taxon>
        <taxon>Bacillaceae</taxon>
        <taxon>Domibacillus</taxon>
    </lineage>
</organism>
<keyword evidence="4 10" id="KW-0460">Magnesium</keyword>
<reference evidence="11 12" key="1">
    <citation type="submission" date="2016-12" db="EMBL/GenBank/DDBJ databases">
        <title>Domibacillus sp. SAB 38T whole genome sequencing.</title>
        <authorList>
            <person name="Verma A."/>
            <person name="Ojha A.K."/>
            <person name="Krishnamurthi S."/>
        </authorList>
    </citation>
    <scope>NUCLEOTIDE SEQUENCE [LARGE SCALE GENOMIC DNA]</scope>
    <source>
        <strain evidence="11 12">SAB 38</strain>
    </source>
</reference>
<evidence type="ECO:0000256" key="5">
    <source>
        <dbReference type="ARBA" id="ARBA00023098"/>
    </source>
</evidence>
<dbReference type="NCBIfam" id="NF003199">
    <property type="entry name" value="PRK04169.1-3"/>
    <property type="match status" value="1"/>
</dbReference>
<gene>
    <name evidence="10" type="primary">pcrB</name>
    <name evidence="11" type="ORF">BTO28_03410</name>
</gene>
<dbReference type="NCBIfam" id="TIGR01768">
    <property type="entry name" value="GGGP-family"/>
    <property type="match status" value="1"/>
</dbReference>
<evidence type="ECO:0000313" key="12">
    <source>
        <dbReference type="Proteomes" id="UP000188613"/>
    </source>
</evidence>